<comment type="similarity">
    <text evidence="2">Belongs to the short-chain dehydrogenases/reductases (SDR) family.</text>
</comment>
<protein>
    <submittedName>
        <fullName evidence="4">SDR family oxidoreductase</fullName>
    </submittedName>
</protein>
<dbReference type="AlphaFoldDB" id="A0A3A9AM33"/>
<dbReference type="EMBL" id="RAYQ01000005">
    <property type="protein sequence ID" value="RKI92388.1"/>
    <property type="molecule type" value="Genomic_DNA"/>
</dbReference>
<proteinExistence type="inferred from homology"/>
<comment type="caution">
    <text evidence="4">The sequence shown here is derived from an EMBL/GenBank/DDBJ whole genome shotgun (WGS) entry which is preliminary data.</text>
</comment>
<evidence type="ECO:0000256" key="2">
    <source>
        <dbReference type="RuleBase" id="RU000363"/>
    </source>
</evidence>
<reference evidence="4 5" key="1">
    <citation type="submission" date="2018-09" db="EMBL/GenBank/DDBJ databases">
        <title>Murine metabolic-syndrome-specific gut microbial biobank.</title>
        <authorList>
            <person name="Liu C."/>
        </authorList>
    </citation>
    <scope>NUCLEOTIDE SEQUENCE [LARGE SCALE GENOMIC DNA]</scope>
    <source>
        <strain evidence="4 5">0.1xD8-82</strain>
    </source>
</reference>
<dbReference type="SUPFAM" id="SSF51735">
    <property type="entry name" value="NAD(P)-binding Rossmann-fold domains"/>
    <property type="match status" value="1"/>
</dbReference>
<dbReference type="PRINTS" id="PR00081">
    <property type="entry name" value="GDHRDH"/>
</dbReference>
<evidence type="ECO:0000313" key="5">
    <source>
        <dbReference type="Proteomes" id="UP000280696"/>
    </source>
</evidence>
<name>A0A3A9AM33_9FIRM</name>
<dbReference type="InterPro" id="IPR036291">
    <property type="entry name" value="NAD(P)-bd_dom_sf"/>
</dbReference>
<evidence type="ECO:0000259" key="3">
    <source>
        <dbReference type="SMART" id="SM00822"/>
    </source>
</evidence>
<dbReference type="Proteomes" id="UP000280696">
    <property type="component" value="Unassembled WGS sequence"/>
</dbReference>
<keyword evidence="5" id="KW-1185">Reference proteome</keyword>
<dbReference type="PRINTS" id="PR00080">
    <property type="entry name" value="SDRFAMILY"/>
</dbReference>
<accession>A0A3A9AM33</accession>
<dbReference type="CDD" id="cd05233">
    <property type="entry name" value="SDR_c"/>
    <property type="match status" value="1"/>
</dbReference>
<dbReference type="Gene3D" id="3.40.50.720">
    <property type="entry name" value="NAD(P)-binding Rossmann-like Domain"/>
    <property type="match status" value="1"/>
</dbReference>
<dbReference type="FunFam" id="3.40.50.720:FF:000084">
    <property type="entry name" value="Short-chain dehydrogenase reductase"/>
    <property type="match status" value="1"/>
</dbReference>
<evidence type="ECO:0000256" key="1">
    <source>
        <dbReference type="ARBA" id="ARBA00023002"/>
    </source>
</evidence>
<evidence type="ECO:0000313" key="4">
    <source>
        <dbReference type="EMBL" id="RKI92388.1"/>
    </source>
</evidence>
<dbReference type="InterPro" id="IPR057326">
    <property type="entry name" value="KR_dom"/>
</dbReference>
<dbReference type="RefSeq" id="WP_120468121.1">
    <property type="nucleotide sequence ID" value="NZ_RAYQ01000005.1"/>
</dbReference>
<dbReference type="OrthoDB" id="9803333at2"/>
<dbReference type="PANTHER" id="PTHR43975">
    <property type="entry name" value="ZGC:101858"/>
    <property type="match status" value="1"/>
</dbReference>
<dbReference type="GO" id="GO:0008206">
    <property type="term" value="P:bile acid metabolic process"/>
    <property type="evidence" value="ECO:0007669"/>
    <property type="project" value="UniProtKB-ARBA"/>
</dbReference>
<dbReference type="GO" id="GO:0016491">
    <property type="term" value="F:oxidoreductase activity"/>
    <property type="evidence" value="ECO:0007669"/>
    <property type="project" value="UniProtKB-KW"/>
</dbReference>
<gene>
    <name evidence="4" type="ORF">D7V94_06845</name>
</gene>
<sequence length="256" mass="27920">MSVYKKVVLVSGGTSGIGLGTIEYLLEQNSYEVISVSRSAENLSLAKKKLGPNASKVLFLQGDISKENDCNKIYEEIDKRFHKLDGLVNSAGITKLGGIEKQTLEDWNHSININLTGMFLLTKVLLPLLKKGANSSIVNISSVSSEKAGGSISYCTSKAGVDMLTKYMAQELGKYNIRVNSINPAAVYTNIYIASGDYTREEYDEWSEQKASSYPLGRIGDAKKDLAPTIELLLSDKTLWTTGARYIIDGGKSIAK</sequence>
<dbReference type="InterPro" id="IPR002347">
    <property type="entry name" value="SDR_fam"/>
</dbReference>
<feature type="domain" description="Ketoreductase" evidence="3">
    <location>
        <begin position="6"/>
        <end position="188"/>
    </location>
</feature>
<organism evidence="4 5">
    <name type="scientific">Parablautia intestinalis</name>
    <dbReference type="NCBI Taxonomy" id="2320100"/>
    <lineage>
        <taxon>Bacteria</taxon>
        <taxon>Bacillati</taxon>
        <taxon>Bacillota</taxon>
        <taxon>Clostridia</taxon>
        <taxon>Lachnospirales</taxon>
        <taxon>Lachnospiraceae</taxon>
        <taxon>Parablautia</taxon>
    </lineage>
</organism>
<dbReference type="PANTHER" id="PTHR43975:SF2">
    <property type="entry name" value="EG:BACR7A4.14 PROTEIN-RELATED"/>
    <property type="match status" value="1"/>
</dbReference>
<dbReference type="SMART" id="SM00822">
    <property type="entry name" value="PKS_KR"/>
    <property type="match status" value="1"/>
</dbReference>
<dbReference type="Pfam" id="PF00106">
    <property type="entry name" value="adh_short"/>
    <property type="match status" value="1"/>
</dbReference>
<keyword evidence="1" id="KW-0560">Oxidoreductase</keyword>